<dbReference type="PRINTS" id="PR01020">
    <property type="entry name" value="LPSBIOSNTHSS"/>
</dbReference>
<evidence type="ECO:0000259" key="10">
    <source>
        <dbReference type="Pfam" id="PF01467"/>
    </source>
</evidence>
<evidence type="ECO:0000256" key="8">
    <source>
        <dbReference type="ARBA" id="ARBA00029346"/>
    </source>
</evidence>
<evidence type="ECO:0000256" key="6">
    <source>
        <dbReference type="ARBA" id="ARBA00022842"/>
    </source>
</evidence>
<comment type="function">
    <text evidence="9">Reversibly transfers an adenylyl group from ATP to 4'-phosphopantetheine, yielding dephospho-CoA (dPCoA) and pyrophosphate.</text>
</comment>
<feature type="binding site" evidence="9">
    <location>
        <position position="17"/>
    </location>
    <ligand>
        <name>ATP</name>
        <dbReference type="ChEBI" id="CHEBI:30616"/>
    </ligand>
</feature>
<dbReference type="Proteomes" id="UP000192288">
    <property type="component" value="Unassembled WGS sequence"/>
</dbReference>
<dbReference type="InterPro" id="IPR001980">
    <property type="entry name" value="PPAT"/>
</dbReference>
<feature type="binding site" evidence="9">
    <location>
        <begin position="122"/>
        <end position="128"/>
    </location>
    <ligand>
        <name>ATP</name>
        <dbReference type="ChEBI" id="CHEBI:30616"/>
    </ligand>
</feature>
<feature type="domain" description="Cytidyltransferase-like" evidence="10">
    <location>
        <begin position="5"/>
        <end position="132"/>
    </location>
</feature>
<dbReference type="Pfam" id="PF01467">
    <property type="entry name" value="CTP_transf_like"/>
    <property type="match status" value="1"/>
</dbReference>
<dbReference type="SUPFAM" id="SSF52374">
    <property type="entry name" value="Nucleotidylyl transferase"/>
    <property type="match status" value="1"/>
</dbReference>
<evidence type="ECO:0000256" key="9">
    <source>
        <dbReference type="HAMAP-Rule" id="MF_00151"/>
    </source>
</evidence>
<dbReference type="HAMAP" id="MF_00151">
    <property type="entry name" value="PPAT_bact"/>
    <property type="match status" value="1"/>
</dbReference>
<dbReference type="RefSeq" id="WP_002815348.1">
    <property type="nucleotide sequence ID" value="NZ_MPLS01000146.1"/>
</dbReference>
<dbReference type="GO" id="GO:0005524">
    <property type="term" value="F:ATP binding"/>
    <property type="evidence" value="ECO:0007669"/>
    <property type="project" value="UniProtKB-KW"/>
</dbReference>
<dbReference type="PANTHER" id="PTHR21342">
    <property type="entry name" value="PHOSPHOPANTETHEINE ADENYLYLTRANSFERASE"/>
    <property type="match status" value="1"/>
</dbReference>
<evidence type="ECO:0000256" key="3">
    <source>
        <dbReference type="ARBA" id="ARBA00022695"/>
    </source>
</evidence>
<dbReference type="InterPro" id="IPR014729">
    <property type="entry name" value="Rossmann-like_a/b/a_fold"/>
</dbReference>
<evidence type="ECO:0000256" key="2">
    <source>
        <dbReference type="ARBA" id="ARBA00022679"/>
    </source>
</evidence>
<comment type="subunit">
    <text evidence="9">Homohexamer.</text>
</comment>
<keyword evidence="5 9" id="KW-0067">ATP-binding</keyword>
<feature type="binding site" evidence="9">
    <location>
        <position position="73"/>
    </location>
    <ligand>
        <name>substrate</name>
    </ligand>
</feature>
<comment type="similarity">
    <text evidence="9">Belongs to the bacterial CoaD family.</text>
</comment>
<evidence type="ECO:0000256" key="7">
    <source>
        <dbReference type="ARBA" id="ARBA00022993"/>
    </source>
</evidence>
<dbReference type="EC" id="2.7.7.3" evidence="9"/>
<comment type="cofactor">
    <cofactor evidence="9">
        <name>Mg(2+)</name>
        <dbReference type="ChEBI" id="CHEBI:18420"/>
    </cofactor>
</comment>
<feature type="binding site" evidence="9">
    <location>
        <begin position="9"/>
        <end position="10"/>
    </location>
    <ligand>
        <name>ATP</name>
        <dbReference type="ChEBI" id="CHEBI:30616"/>
    </ligand>
</feature>
<keyword evidence="3 9" id="KW-0548">Nucleotidyltransferase</keyword>
<dbReference type="GO" id="GO:0015937">
    <property type="term" value="P:coenzyme A biosynthetic process"/>
    <property type="evidence" value="ECO:0007669"/>
    <property type="project" value="UniProtKB-UniRule"/>
</dbReference>
<keyword evidence="1 9" id="KW-0963">Cytoplasm</keyword>
<feature type="site" description="Transition state stabilizer" evidence="9">
    <location>
        <position position="17"/>
    </location>
</feature>
<gene>
    <name evidence="9" type="primary">coaD</name>
    <name evidence="11" type="ORF">BMR96_10375</name>
</gene>
<dbReference type="NCBIfam" id="TIGR01510">
    <property type="entry name" value="coaD_prev_kdtB"/>
    <property type="match status" value="1"/>
</dbReference>
<name>A0A1X0VAW4_LEUPS</name>
<reference evidence="11 12" key="1">
    <citation type="journal article" date="2017" name="Front. Microbiol.">
        <title>Genomic Characterization of Dairy Associated Leuconostoc Species and Diversity of Leuconostocs in Undefined Mixed Mesophilic Starter Cultures.</title>
        <authorList>
            <person name="Frantzen C.A."/>
            <person name="Kot W."/>
            <person name="Pedersen T.B."/>
            <person name="Ardo Y.M."/>
            <person name="Broadbent J.R."/>
            <person name="Neve H."/>
            <person name="Hansen L.H."/>
            <person name="Dal Bello F."/>
            <person name="Ostlie H.M."/>
            <person name="Kleppen H.P."/>
            <person name="Vogensen F.K."/>
            <person name="Holo H."/>
        </authorList>
    </citation>
    <scope>NUCLEOTIDE SEQUENCE [LARGE SCALE GENOMIC DNA]</scope>
    <source>
        <strain evidence="11 12">LMGCF08</strain>
    </source>
</reference>
<dbReference type="NCBIfam" id="TIGR00125">
    <property type="entry name" value="cyt_tran_rel"/>
    <property type="match status" value="1"/>
</dbReference>
<dbReference type="EMBL" id="MPLS01000146">
    <property type="protein sequence ID" value="ORI96720.1"/>
    <property type="molecule type" value="Genomic_DNA"/>
</dbReference>
<keyword evidence="4 9" id="KW-0547">Nucleotide-binding</keyword>
<dbReference type="InterPro" id="IPR004821">
    <property type="entry name" value="Cyt_trans-like"/>
</dbReference>
<evidence type="ECO:0000256" key="5">
    <source>
        <dbReference type="ARBA" id="ARBA00022840"/>
    </source>
</evidence>
<keyword evidence="7 9" id="KW-0173">Coenzyme A biosynthesis</keyword>
<dbReference type="UniPathway" id="UPA00241">
    <property type="reaction ID" value="UER00355"/>
</dbReference>
<organism evidence="11 12">
    <name type="scientific">Leuconostoc pseudomesenteroides</name>
    <dbReference type="NCBI Taxonomy" id="33968"/>
    <lineage>
        <taxon>Bacteria</taxon>
        <taxon>Bacillati</taxon>
        <taxon>Bacillota</taxon>
        <taxon>Bacilli</taxon>
        <taxon>Lactobacillales</taxon>
        <taxon>Lactobacillaceae</taxon>
        <taxon>Leuconostoc</taxon>
    </lineage>
</organism>
<dbReference type="CDD" id="cd02163">
    <property type="entry name" value="PPAT"/>
    <property type="match status" value="1"/>
</dbReference>
<feature type="binding site" evidence="9">
    <location>
        <position position="41"/>
    </location>
    <ligand>
        <name>substrate</name>
    </ligand>
</feature>
<dbReference type="GO" id="GO:0005737">
    <property type="term" value="C:cytoplasm"/>
    <property type="evidence" value="ECO:0007669"/>
    <property type="project" value="UniProtKB-SubCell"/>
</dbReference>
<dbReference type="Gene3D" id="3.40.50.620">
    <property type="entry name" value="HUPs"/>
    <property type="match status" value="1"/>
</dbReference>
<evidence type="ECO:0000256" key="4">
    <source>
        <dbReference type="ARBA" id="ARBA00022741"/>
    </source>
</evidence>
<dbReference type="GO" id="GO:0004595">
    <property type="term" value="F:pantetheine-phosphate adenylyltransferase activity"/>
    <property type="evidence" value="ECO:0007669"/>
    <property type="project" value="UniProtKB-UniRule"/>
</dbReference>
<comment type="catalytic activity">
    <reaction evidence="8 9">
        <text>(R)-4'-phosphopantetheine + ATP + H(+) = 3'-dephospho-CoA + diphosphate</text>
        <dbReference type="Rhea" id="RHEA:19801"/>
        <dbReference type="ChEBI" id="CHEBI:15378"/>
        <dbReference type="ChEBI" id="CHEBI:30616"/>
        <dbReference type="ChEBI" id="CHEBI:33019"/>
        <dbReference type="ChEBI" id="CHEBI:57328"/>
        <dbReference type="ChEBI" id="CHEBI:61723"/>
        <dbReference type="EC" id="2.7.7.3"/>
    </reaction>
</comment>
<feature type="binding site" evidence="9">
    <location>
        <begin position="88"/>
        <end position="90"/>
    </location>
    <ligand>
        <name>ATP</name>
        <dbReference type="ChEBI" id="CHEBI:30616"/>
    </ligand>
</feature>
<comment type="subcellular location">
    <subcellularLocation>
        <location evidence="9">Cytoplasm</location>
    </subcellularLocation>
</comment>
<accession>A0A1X0VAW4</accession>
<keyword evidence="6 9" id="KW-0460">Magnesium</keyword>
<dbReference type="AlphaFoldDB" id="A0A1X0VAW4"/>
<dbReference type="PANTHER" id="PTHR21342:SF1">
    <property type="entry name" value="PHOSPHOPANTETHEINE ADENYLYLTRANSFERASE"/>
    <property type="match status" value="1"/>
</dbReference>
<evidence type="ECO:0000256" key="1">
    <source>
        <dbReference type="ARBA" id="ARBA00022490"/>
    </source>
</evidence>
<evidence type="ECO:0000313" key="12">
    <source>
        <dbReference type="Proteomes" id="UP000192288"/>
    </source>
</evidence>
<comment type="caution">
    <text evidence="11">The sequence shown here is derived from an EMBL/GenBank/DDBJ whole genome shotgun (WGS) entry which is preliminary data.</text>
</comment>
<comment type="pathway">
    <text evidence="9">Cofactor biosynthesis; coenzyme A biosynthesis; CoA from (R)-pantothenate: step 4/5.</text>
</comment>
<feature type="binding site" evidence="9">
    <location>
        <position position="87"/>
    </location>
    <ligand>
        <name>substrate</name>
    </ligand>
</feature>
<sequence length="162" mass="17628">MSIAVFPGSFDPLTNGHLDIIKRASGIFEKVIVGVGNNTSKAALFTPQEKMTLISTVVKDLPNVELAIMKGLTVQFMNEVGAKYIVRGLRNGKDFEYERDIAGMNSALADVETVLLLAKPENQNISSSMVKEIGSMGADNMVKFVPKAIVEALKERLNAQKK</sequence>
<protein>
    <recommendedName>
        <fullName evidence="9">Phosphopantetheine adenylyltransferase</fullName>
        <ecNumber evidence="9">2.7.7.3</ecNumber>
    </recommendedName>
    <alternativeName>
        <fullName evidence="9">Dephospho-CoA pyrophosphorylase</fullName>
    </alternativeName>
    <alternativeName>
        <fullName evidence="9">Pantetheine-phosphate adenylyltransferase</fullName>
        <shortName evidence="9">PPAT</shortName>
    </alternativeName>
</protein>
<feature type="binding site" evidence="9">
    <location>
        <position position="98"/>
    </location>
    <ligand>
        <name>ATP</name>
        <dbReference type="ChEBI" id="CHEBI:30616"/>
    </ligand>
</feature>
<evidence type="ECO:0000313" key="11">
    <source>
        <dbReference type="EMBL" id="ORI96720.1"/>
    </source>
</evidence>
<feature type="binding site" evidence="9">
    <location>
        <position position="9"/>
    </location>
    <ligand>
        <name>substrate</name>
    </ligand>
</feature>
<keyword evidence="2 9" id="KW-0808">Transferase</keyword>
<proteinExistence type="inferred from homology"/>